<evidence type="ECO:0000256" key="1">
    <source>
        <dbReference type="ARBA" id="ARBA00006484"/>
    </source>
</evidence>
<dbReference type="PRINTS" id="PR00081">
    <property type="entry name" value="GDHRDH"/>
</dbReference>
<dbReference type="GO" id="GO:0016491">
    <property type="term" value="F:oxidoreductase activity"/>
    <property type="evidence" value="ECO:0007669"/>
    <property type="project" value="UniProtKB-KW"/>
</dbReference>
<dbReference type="InterPro" id="IPR020904">
    <property type="entry name" value="Sc_DH/Rdtase_CS"/>
</dbReference>
<dbReference type="PROSITE" id="PS00061">
    <property type="entry name" value="ADH_SHORT"/>
    <property type="match status" value="1"/>
</dbReference>
<evidence type="ECO:0000256" key="3">
    <source>
        <dbReference type="RuleBase" id="RU000363"/>
    </source>
</evidence>
<dbReference type="InterPro" id="IPR036291">
    <property type="entry name" value="NAD(P)-bd_dom_sf"/>
</dbReference>
<dbReference type="PANTHER" id="PTHR42901:SF1">
    <property type="entry name" value="ALCOHOL DEHYDROGENASE"/>
    <property type="match status" value="1"/>
</dbReference>
<accession>A0A7D5RCN2</accession>
<comment type="similarity">
    <text evidence="1 3">Belongs to the short-chain dehydrogenases/reductases (SDR) family.</text>
</comment>
<dbReference type="InterPro" id="IPR002347">
    <property type="entry name" value="SDR_fam"/>
</dbReference>
<sequence>MRKMIEMVQIELKNKNCVITGATGGIGKEIAQILARKGCNLFLISTDNKKLFQLESKIKNLNNIKIFTFATDLSNYENLENVVSKIKESFDSVDIVINSAGIFYVDSLIDSSIEKFEKAFNINVRAPFYLSKIFSEDMIAQNWGRIVNIGSSSSYSGFKNGSIYCTTKHAVLGLSRSLHEELKSKNVRCYCISPASTKTEMGKISIEQNFETFLDPIEVAETVVFVLLFDENLVINEIRLNRMKIE</sequence>
<proteinExistence type="inferred from homology"/>
<dbReference type="PANTHER" id="PTHR42901">
    <property type="entry name" value="ALCOHOL DEHYDROGENASE"/>
    <property type="match status" value="1"/>
</dbReference>
<keyword evidence="2" id="KW-0560">Oxidoreductase</keyword>
<reference evidence="4 5" key="1">
    <citation type="submission" date="2018-02" db="EMBL/GenBank/DDBJ databases">
        <title>Complete genome of Nitrosopumilus ureaphilus PS0.</title>
        <authorList>
            <person name="Qin W."/>
            <person name="Zheng Y."/>
            <person name="Stahl D.A."/>
        </authorList>
    </citation>
    <scope>NUCLEOTIDE SEQUENCE [LARGE SCALE GENOMIC DNA]</scope>
    <source>
        <strain evidence="4 5">PS0</strain>
    </source>
</reference>
<dbReference type="KEGG" id="nue:C5F50_00925"/>
<keyword evidence="5" id="KW-1185">Reference proteome</keyword>
<dbReference type="Pfam" id="PF00106">
    <property type="entry name" value="adh_short"/>
    <property type="match status" value="1"/>
</dbReference>
<dbReference type="AlphaFoldDB" id="A0A7D5RCN2"/>
<dbReference type="SUPFAM" id="SSF51735">
    <property type="entry name" value="NAD(P)-binding Rossmann-fold domains"/>
    <property type="match status" value="1"/>
</dbReference>
<dbReference type="Proteomes" id="UP000509478">
    <property type="component" value="Chromosome"/>
</dbReference>
<organism evidence="4 5">
    <name type="scientific">Nitrosopumilus ureiphilus</name>
    <dbReference type="NCBI Taxonomy" id="1470067"/>
    <lineage>
        <taxon>Archaea</taxon>
        <taxon>Nitrososphaerota</taxon>
        <taxon>Nitrososphaeria</taxon>
        <taxon>Nitrosopumilales</taxon>
        <taxon>Nitrosopumilaceae</taxon>
        <taxon>Nitrosopumilus</taxon>
    </lineage>
</organism>
<dbReference type="Gene3D" id="3.40.50.720">
    <property type="entry name" value="NAD(P)-binding Rossmann-like Domain"/>
    <property type="match status" value="1"/>
</dbReference>
<dbReference type="EMBL" id="CP026995">
    <property type="protein sequence ID" value="QLH05803.1"/>
    <property type="molecule type" value="Genomic_DNA"/>
</dbReference>
<gene>
    <name evidence="4" type="ORF">C5F50_00925</name>
</gene>
<evidence type="ECO:0000256" key="2">
    <source>
        <dbReference type="ARBA" id="ARBA00023002"/>
    </source>
</evidence>
<evidence type="ECO:0000313" key="5">
    <source>
        <dbReference type="Proteomes" id="UP000509478"/>
    </source>
</evidence>
<protein>
    <recommendedName>
        <fullName evidence="6">Short-chain dehydrogenase</fullName>
    </recommendedName>
</protein>
<dbReference type="CDD" id="cd05233">
    <property type="entry name" value="SDR_c"/>
    <property type="match status" value="1"/>
</dbReference>
<dbReference type="GO" id="GO:0005829">
    <property type="term" value="C:cytosol"/>
    <property type="evidence" value="ECO:0007669"/>
    <property type="project" value="TreeGrafter"/>
</dbReference>
<name>A0A7D5RCN2_9ARCH</name>
<dbReference type="PRINTS" id="PR00080">
    <property type="entry name" value="SDRFAMILY"/>
</dbReference>
<evidence type="ECO:0000313" key="4">
    <source>
        <dbReference type="EMBL" id="QLH05803.1"/>
    </source>
</evidence>
<evidence type="ECO:0008006" key="6">
    <source>
        <dbReference type="Google" id="ProtNLM"/>
    </source>
</evidence>